<evidence type="ECO:0000256" key="1">
    <source>
        <dbReference type="ARBA" id="ARBA00022527"/>
    </source>
</evidence>
<keyword evidence="1" id="KW-0723">Serine/threonine-protein kinase</keyword>
<evidence type="ECO:0000259" key="7">
    <source>
        <dbReference type="PROSITE" id="PS50011"/>
    </source>
</evidence>
<feature type="compositionally biased region" description="Low complexity" evidence="6">
    <location>
        <begin position="114"/>
        <end position="124"/>
    </location>
</feature>
<dbReference type="SMART" id="SM00220">
    <property type="entry name" value="S_TKc"/>
    <property type="match status" value="1"/>
</dbReference>
<dbReference type="PROSITE" id="PS00108">
    <property type="entry name" value="PROTEIN_KINASE_ST"/>
    <property type="match status" value="1"/>
</dbReference>
<keyword evidence="3" id="KW-0547">Nucleotide-binding</keyword>
<feature type="compositionally biased region" description="Basic and acidic residues" evidence="6">
    <location>
        <begin position="131"/>
        <end position="143"/>
    </location>
</feature>
<evidence type="ECO:0000256" key="4">
    <source>
        <dbReference type="ARBA" id="ARBA00022777"/>
    </source>
</evidence>
<dbReference type="PANTHER" id="PTHR24349">
    <property type="entry name" value="SERINE/THREONINE-PROTEIN KINASE"/>
    <property type="match status" value="1"/>
</dbReference>
<dbReference type="InterPro" id="IPR000719">
    <property type="entry name" value="Prot_kinase_dom"/>
</dbReference>
<dbReference type="InterPro" id="IPR050205">
    <property type="entry name" value="CDPK_Ser/Thr_kinases"/>
</dbReference>
<feature type="compositionally biased region" description="Low complexity" evidence="6">
    <location>
        <begin position="231"/>
        <end position="243"/>
    </location>
</feature>
<gene>
    <name evidence="8" type="ORF">CEUR00632_LOCUS18978</name>
</gene>
<feature type="compositionally biased region" description="Low complexity" evidence="6">
    <location>
        <begin position="281"/>
        <end position="303"/>
    </location>
</feature>
<feature type="region of interest" description="Disordered" evidence="6">
    <location>
        <begin position="1"/>
        <end position="46"/>
    </location>
</feature>
<dbReference type="AlphaFoldDB" id="A0A7R9Z6Z9"/>
<dbReference type="EMBL" id="HBEC01040838">
    <property type="protein sequence ID" value="CAD8307148.1"/>
    <property type="molecule type" value="Transcribed_RNA"/>
</dbReference>
<feature type="domain" description="Protein kinase" evidence="7">
    <location>
        <begin position="389"/>
        <end position="694"/>
    </location>
</feature>
<dbReference type="Pfam" id="PF00069">
    <property type="entry name" value="Pkinase"/>
    <property type="match status" value="1"/>
</dbReference>
<evidence type="ECO:0000313" key="8">
    <source>
        <dbReference type="EMBL" id="CAD8307148.1"/>
    </source>
</evidence>
<dbReference type="InterPro" id="IPR011009">
    <property type="entry name" value="Kinase-like_dom_sf"/>
</dbReference>
<dbReference type="Gene3D" id="1.10.510.10">
    <property type="entry name" value="Transferase(Phosphotransferase) domain 1"/>
    <property type="match status" value="1"/>
</dbReference>
<accession>A0A7R9Z6Z9</accession>
<feature type="region of interest" description="Disordered" evidence="6">
    <location>
        <begin position="114"/>
        <end position="243"/>
    </location>
</feature>
<keyword evidence="5" id="KW-0067">ATP-binding</keyword>
<protein>
    <recommendedName>
        <fullName evidence="7">Protein kinase domain-containing protein</fullName>
    </recommendedName>
</protein>
<sequence length="712" mass="75546">MAKAYAIPTEPAVAPGRSTALRPVAPRALQRQKDHQRPQLHPQQQQQRVCAGGALAAAVPGLPAPPTGSAMAMQASCTCRLEPRPPLQQAPRCAAVVAAVAQCCGRAKTPVHVQPQPQLQQHQPQKQHRGGRNDGRRRADGEAAMRCAAAATTTAVVTAPRKATTSEDTAAREAAAAPPPAPEPIGSAHALRRDERKSEEVSPTAVGGSGRAATAEAVQPSPEQPRPQQQPPEQQQQQQVQHQQGQQQQQQQLWACIQDLGVCAATIYAATTDPPREERATAQMTRQRTAASEEAAGGSAAGSDGQCRADDGRVYQLPAPKQAPLPLPGASTTAADAGAVHAQHDCEARVERALHAAAGAEDEGPVWQALAANRSPFSLGWLRGFEDVYELRSHAGHGSFGQVSLAKHLLTGQLVAVKTLPKARSGLAPEQVSERLRSEAWFLMRAQVHPLTVRLLGLYEDDEVARLVTEACLGGDLKRRVELSGPLGEPELRGVAARVLGFLHACHTSGMYYGDIKPANFCLSGEEGDAPAGEGLSGDELAAAAAAASSTPGAALTSGACEAAGVAGLRVVDFGSCQLMAPGERLHRRCGTLVYMAPEVFQCNYGPKSEVWSLGVMLYWLFSGRMPFWDGGDGPVVARMEQLEAAVLRNPIKYNFEPFISRLSDEGLDFLQGCLTRSERPRLSVAAALRHPWLAQTTGLGDSPAFCSDDEE</sequence>
<keyword evidence="4" id="KW-0418">Kinase</keyword>
<name>A0A7R9Z6Z9_9CHLO</name>
<evidence type="ECO:0000256" key="2">
    <source>
        <dbReference type="ARBA" id="ARBA00022679"/>
    </source>
</evidence>
<evidence type="ECO:0000256" key="3">
    <source>
        <dbReference type="ARBA" id="ARBA00022741"/>
    </source>
</evidence>
<dbReference type="GO" id="GO:0004674">
    <property type="term" value="F:protein serine/threonine kinase activity"/>
    <property type="evidence" value="ECO:0007669"/>
    <property type="project" value="UniProtKB-KW"/>
</dbReference>
<feature type="compositionally biased region" description="Low complexity" evidence="6">
    <location>
        <begin position="144"/>
        <end position="163"/>
    </location>
</feature>
<dbReference type="GO" id="GO:0005524">
    <property type="term" value="F:ATP binding"/>
    <property type="evidence" value="ECO:0007669"/>
    <property type="project" value="UniProtKB-KW"/>
</dbReference>
<dbReference type="PROSITE" id="PS50011">
    <property type="entry name" value="PROTEIN_KINASE_DOM"/>
    <property type="match status" value="1"/>
</dbReference>
<feature type="region of interest" description="Disordered" evidence="6">
    <location>
        <begin position="274"/>
        <end position="311"/>
    </location>
</feature>
<proteinExistence type="predicted"/>
<organism evidence="8">
    <name type="scientific">Chlamydomonas euryale</name>
    <dbReference type="NCBI Taxonomy" id="1486919"/>
    <lineage>
        <taxon>Eukaryota</taxon>
        <taxon>Viridiplantae</taxon>
        <taxon>Chlorophyta</taxon>
        <taxon>core chlorophytes</taxon>
        <taxon>Chlorophyceae</taxon>
        <taxon>CS clade</taxon>
        <taxon>Chlamydomonadales</taxon>
        <taxon>Chlamydomonadaceae</taxon>
        <taxon>Chlamydomonas</taxon>
    </lineage>
</organism>
<evidence type="ECO:0000256" key="6">
    <source>
        <dbReference type="SAM" id="MobiDB-lite"/>
    </source>
</evidence>
<feature type="compositionally biased region" description="Basic and acidic residues" evidence="6">
    <location>
        <begin position="191"/>
        <end position="200"/>
    </location>
</feature>
<reference evidence="8" key="1">
    <citation type="submission" date="2021-01" db="EMBL/GenBank/DDBJ databases">
        <authorList>
            <person name="Corre E."/>
            <person name="Pelletier E."/>
            <person name="Niang G."/>
            <person name="Scheremetjew M."/>
            <person name="Finn R."/>
            <person name="Kale V."/>
            <person name="Holt S."/>
            <person name="Cochrane G."/>
            <person name="Meng A."/>
            <person name="Brown T."/>
            <person name="Cohen L."/>
        </authorList>
    </citation>
    <scope>NUCLEOTIDE SEQUENCE</scope>
    <source>
        <strain evidence="8">CCMP219</strain>
    </source>
</reference>
<dbReference type="SUPFAM" id="SSF56112">
    <property type="entry name" value="Protein kinase-like (PK-like)"/>
    <property type="match status" value="1"/>
</dbReference>
<keyword evidence="2" id="KW-0808">Transferase</keyword>
<dbReference type="InterPro" id="IPR008271">
    <property type="entry name" value="Ser/Thr_kinase_AS"/>
</dbReference>
<evidence type="ECO:0000256" key="5">
    <source>
        <dbReference type="ARBA" id="ARBA00022840"/>
    </source>
</evidence>